<dbReference type="InterPro" id="IPR001701">
    <property type="entry name" value="Glyco_hydro_9"/>
</dbReference>
<comment type="caution">
    <text evidence="8">The sequence shown here is derived from an EMBL/GenBank/DDBJ whole genome shotgun (WGS) entry which is preliminary data.</text>
</comment>
<dbReference type="GO" id="GO:0030246">
    <property type="term" value="F:carbohydrate binding"/>
    <property type="evidence" value="ECO:0007669"/>
    <property type="project" value="InterPro"/>
</dbReference>
<evidence type="ECO:0000256" key="2">
    <source>
        <dbReference type="ARBA" id="ARBA00022801"/>
    </source>
</evidence>
<evidence type="ECO:0000313" key="9">
    <source>
        <dbReference type="Proteomes" id="UP000650466"/>
    </source>
</evidence>
<dbReference type="CDD" id="cd02850">
    <property type="entry name" value="E_set_Cellulase_N"/>
    <property type="match status" value="1"/>
</dbReference>
<keyword evidence="4" id="KW-0326">Glycosidase</keyword>
<dbReference type="InterPro" id="IPR013783">
    <property type="entry name" value="Ig-like_fold"/>
</dbReference>
<dbReference type="Pfam" id="PF00759">
    <property type="entry name" value="Glyco_hydro_9"/>
    <property type="match status" value="1"/>
</dbReference>
<dbReference type="InterPro" id="IPR008928">
    <property type="entry name" value="6-hairpin_glycosidase_sf"/>
</dbReference>
<keyword evidence="9" id="KW-1185">Reference proteome</keyword>
<dbReference type="AlphaFoldDB" id="A0A926QLV6"/>
<feature type="chain" id="PRO_5038010251" evidence="6">
    <location>
        <begin position="34"/>
        <end position="1004"/>
    </location>
</feature>
<evidence type="ECO:0000256" key="5">
    <source>
        <dbReference type="ARBA" id="ARBA00023326"/>
    </source>
</evidence>
<reference evidence="8" key="1">
    <citation type="submission" date="2020-09" db="EMBL/GenBank/DDBJ databases">
        <title>Draft Genome Sequence of Paenibacillus sp. WST5.</title>
        <authorList>
            <person name="Bao Z."/>
        </authorList>
    </citation>
    <scope>NUCLEOTIDE SEQUENCE</scope>
    <source>
        <strain evidence="8">WST5</strain>
    </source>
</reference>
<dbReference type="RefSeq" id="WP_188177825.1">
    <property type="nucleotide sequence ID" value="NZ_JACVVD010000015.1"/>
</dbReference>
<dbReference type="Gene3D" id="2.60.120.260">
    <property type="entry name" value="Galactose-binding domain-like"/>
    <property type="match status" value="2"/>
</dbReference>
<evidence type="ECO:0000259" key="7">
    <source>
        <dbReference type="PROSITE" id="PS51175"/>
    </source>
</evidence>
<name>A0A926QLV6_9BACL</name>
<dbReference type="GO" id="GO:0008810">
    <property type="term" value="F:cellulase activity"/>
    <property type="evidence" value="ECO:0007669"/>
    <property type="project" value="InterPro"/>
</dbReference>
<dbReference type="InterPro" id="IPR004197">
    <property type="entry name" value="Cellulase_Ig-like"/>
</dbReference>
<proteinExistence type="inferred from homology"/>
<accession>A0A926QLV6</accession>
<dbReference type="Pfam" id="PF16990">
    <property type="entry name" value="CBM_35"/>
    <property type="match status" value="1"/>
</dbReference>
<evidence type="ECO:0000313" key="8">
    <source>
        <dbReference type="EMBL" id="MBD0384040.1"/>
    </source>
</evidence>
<organism evidence="8 9">
    <name type="scientific">Paenibacillus sedimenti</name>
    <dbReference type="NCBI Taxonomy" id="2770274"/>
    <lineage>
        <taxon>Bacteria</taxon>
        <taxon>Bacillati</taxon>
        <taxon>Bacillota</taxon>
        <taxon>Bacilli</taxon>
        <taxon>Bacillales</taxon>
        <taxon>Paenibacillaceae</taxon>
        <taxon>Paenibacillus</taxon>
    </lineage>
</organism>
<feature type="domain" description="CBM6" evidence="7">
    <location>
        <begin position="886"/>
        <end position="1004"/>
    </location>
</feature>
<comment type="similarity">
    <text evidence="1">Belongs to the glycosyl hydrolase 9 (cellulase E) family.</text>
</comment>
<dbReference type="Proteomes" id="UP000650466">
    <property type="component" value="Unassembled WGS sequence"/>
</dbReference>
<protein>
    <submittedName>
        <fullName evidence="8">Glycoside hydrolase family 9 protein</fullName>
    </submittedName>
</protein>
<evidence type="ECO:0000256" key="4">
    <source>
        <dbReference type="ARBA" id="ARBA00023295"/>
    </source>
</evidence>
<evidence type="ECO:0000256" key="3">
    <source>
        <dbReference type="ARBA" id="ARBA00023277"/>
    </source>
</evidence>
<keyword evidence="3" id="KW-0119">Carbohydrate metabolism</keyword>
<dbReference type="InterPro" id="IPR008979">
    <property type="entry name" value="Galactose-bd-like_sf"/>
</dbReference>
<dbReference type="Gene3D" id="1.50.10.10">
    <property type="match status" value="1"/>
</dbReference>
<keyword evidence="2 8" id="KW-0378">Hydrolase</keyword>
<dbReference type="InterPro" id="IPR014756">
    <property type="entry name" value="Ig_E-set"/>
</dbReference>
<dbReference type="SUPFAM" id="SSF48208">
    <property type="entry name" value="Six-hairpin glycosidases"/>
    <property type="match status" value="1"/>
</dbReference>
<dbReference type="Gene3D" id="2.60.120.430">
    <property type="entry name" value="Galactose-binding lectin"/>
    <property type="match status" value="1"/>
</dbReference>
<keyword evidence="6" id="KW-0732">Signal</keyword>
<dbReference type="EMBL" id="JACVVD010000015">
    <property type="protein sequence ID" value="MBD0384040.1"/>
    <property type="molecule type" value="Genomic_DNA"/>
</dbReference>
<evidence type="ECO:0000256" key="6">
    <source>
        <dbReference type="SAM" id="SignalP"/>
    </source>
</evidence>
<evidence type="ECO:0000256" key="1">
    <source>
        <dbReference type="ARBA" id="ARBA00007072"/>
    </source>
</evidence>
<dbReference type="SUPFAM" id="SSF81296">
    <property type="entry name" value="E set domains"/>
    <property type="match status" value="1"/>
</dbReference>
<feature type="signal peptide" evidence="6">
    <location>
        <begin position="1"/>
        <end position="33"/>
    </location>
</feature>
<dbReference type="Pfam" id="PF02927">
    <property type="entry name" value="CelD_N"/>
    <property type="match status" value="1"/>
</dbReference>
<dbReference type="SUPFAM" id="SSF49785">
    <property type="entry name" value="Galactose-binding domain-like"/>
    <property type="match status" value="3"/>
</dbReference>
<dbReference type="Pfam" id="PF21582">
    <property type="entry name" value="CBM30"/>
    <property type="match status" value="1"/>
</dbReference>
<dbReference type="InterPro" id="IPR048758">
    <property type="entry name" value="CBM30"/>
</dbReference>
<dbReference type="PROSITE" id="PS51175">
    <property type="entry name" value="CBM6"/>
    <property type="match status" value="2"/>
</dbReference>
<dbReference type="InterPro" id="IPR005084">
    <property type="entry name" value="CBM6"/>
</dbReference>
<dbReference type="Gene3D" id="2.60.40.10">
    <property type="entry name" value="Immunoglobulins"/>
    <property type="match status" value="1"/>
</dbReference>
<dbReference type="GO" id="GO:0000272">
    <property type="term" value="P:polysaccharide catabolic process"/>
    <property type="evidence" value="ECO:0007669"/>
    <property type="project" value="UniProtKB-KW"/>
</dbReference>
<keyword evidence="5" id="KW-0624">Polysaccharide degradation</keyword>
<sequence length="1004" mass="109479">MKTRKKSLRFIKQIISLCMSVSFMLMCVLPATAADSDPYLPPGGAAWNKLKDLMINNFAGGSGNVTDETYLGKAAKKIANNNSWGVNYILNGWQTLDVGPYENGTLEFDAVGAAGGETFSVGFMDVVTERLVNGEFYKDNDTTPHQTSEEALISLPESLTTEWKHYSIPLKNIFDANSIFNKSSVQMLKFKGNNFPMTFWLSNIVIKSPDKAASYAPIKVNQVGYPLNGEKYAMVSGYYNELTALPGTPFQVRNASDMSIAYSGALSLVTAYDASSGEKVLKADFSGLTKLGEYVLTVDGVAQPSVVFQIGDGVYSTLLKDVQKFFYFQRANVDLLAKHAGIFARTGEHMEDYNLPFQSNPTITKDVGGGWWDAGDLGKYVTVGATAISDLLWAYESFPSQFQDNSLNIPESGNGIPDLLDEIKVETDFILKMQDEATGGFYAYVIRDNSPNRYIMDGTASNRLIPTFHTGAAVGALAHAYIVMKDVPGLTSYAETLKAAALRGWSYLEQHPEFIPQPSGPYDTSSDVNDRFYAAATLYRATGAQVYNDYVVAHYLEHTAIFDYSSETFSHNIGSLVRMGLYHYMLGMQPDAAVKTWFTDNFKKWRDIIINANMNKAVWRNATTNQFYWGANSNVAGVPVGLAIGSRILGLYNEDDKKVAAGNLNYLLGINPLQMSYITGHGERRVTRTIHEVYNKDYLLEMPSGYMPGGPNNNGRYTFSGKAYNGSSIDWETNEQALNYNSPLTFLVAMLSQSNEAAIHLEAEQAWLSGGVSVNTNHSGYTGSGFLDGFWNFGGTATFTVNVPASGKYKVTARYGNAAFNPATVSLFVNGTKIKQTSLPMLASWDTWGNQTETLTLKAGVNTIAYKYDNGDTGIINLDHILVSPAPIEAETATLLGRAAIYNDAAASGGKAVQFLEVTGDGIQFSNVPAAASLTVHYASINSGTYSMYVNGVKTKTINFTGNGGWFGAYTSVTVPINIPAGATLKFQCDAGDSGWNVDYIILQ</sequence>
<dbReference type="CDD" id="cd04083">
    <property type="entry name" value="CBM35_Lmo2446-like"/>
    <property type="match status" value="1"/>
</dbReference>
<feature type="domain" description="CBM6" evidence="7">
    <location>
        <begin position="759"/>
        <end position="884"/>
    </location>
</feature>
<dbReference type="PANTHER" id="PTHR22298">
    <property type="entry name" value="ENDO-1,4-BETA-GLUCANASE"/>
    <property type="match status" value="1"/>
</dbReference>
<dbReference type="InterPro" id="IPR012341">
    <property type="entry name" value="6hp_glycosidase-like_sf"/>
</dbReference>
<gene>
    <name evidence="8" type="ORF">ICC18_28720</name>
</gene>